<protein>
    <recommendedName>
        <fullName evidence="1">DUF5648 domain-containing protein</fullName>
    </recommendedName>
</protein>
<name>D6PDM4_9BACT</name>
<organism evidence="2">
    <name type="scientific">uncultured marine bacterium MedDCM-OCT-S05-C362</name>
    <dbReference type="NCBI Taxonomy" id="743066"/>
    <lineage>
        <taxon>Bacteria</taxon>
        <taxon>environmental samples</taxon>
    </lineage>
</organism>
<dbReference type="Pfam" id="PF18885">
    <property type="entry name" value="DUF5648"/>
    <property type="match status" value="1"/>
</dbReference>
<evidence type="ECO:0000313" key="2">
    <source>
        <dbReference type="EMBL" id="ADD93825.1"/>
    </source>
</evidence>
<dbReference type="EMBL" id="GU942998">
    <property type="protein sequence ID" value="ADD93825.1"/>
    <property type="molecule type" value="Genomic_DNA"/>
</dbReference>
<dbReference type="AlphaFoldDB" id="D6PDM4"/>
<feature type="domain" description="DUF5648" evidence="1">
    <location>
        <begin position="37"/>
        <end position="138"/>
    </location>
</feature>
<evidence type="ECO:0000259" key="1">
    <source>
        <dbReference type="Pfam" id="PF18885"/>
    </source>
</evidence>
<accession>D6PDM4</accession>
<sequence length="187" mass="20379">MPAKSYNELIIQYSNGEGFLHYANEAEGATLDQNLSRKAAFEGFESGDLQVFRFLNSNTNDHVFTADINEIAALRNDNNFVEEGVVFNLLSEEVAGSQAIHRFLNTETGNHHYTADRAEIETLQADGNYNSEGVIGYGGVVDAREAAQVASASSTITLNQPFSSADLSGEGAISIKIGRRSFFIARF</sequence>
<dbReference type="InterPro" id="IPR043708">
    <property type="entry name" value="DUF5648"/>
</dbReference>
<reference evidence="2" key="1">
    <citation type="journal article" date="2010" name="ISME J.">
        <title>Metagenome of the Mediterranean deep chlorophyll maximum studied by direct and fosmid library 454 pyrosequencing.</title>
        <authorList>
            <person name="Ghai R."/>
            <person name="Martin-Cuadrado A.B."/>
            <person name="Molto A.G."/>
            <person name="Heredia I.G."/>
            <person name="Cabrera R."/>
            <person name="Martin J."/>
            <person name="Verdu M."/>
            <person name="Deschamps P."/>
            <person name="Moreira D."/>
            <person name="Lopez-Garcia P."/>
            <person name="Mira A."/>
            <person name="Rodriguez-Valera F."/>
        </authorList>
    </citation>
    <scope>NUCLEOTIDE SEQUENCE</scope>
</reference>
<proteinExistence type="predicted"/>